<organism evidence="4">
    <name type="scientific">Heliothis virescens</name>
    <name type="common">Tobacco budworm moth</name>
    <dbReference type="NCBI Taxonomy" id="7102"/>
    <lineage>
        <taxon>Eukaryota</taxon>
        <taxon>Metazoa</taxon>
        <taxon>Ecdysozoa</taxon>
        <taxon>Arthropoda</taxon>
        <taxon>Hexapoda</taxon>
        <taxon>Insecta</taxon>
        <taxon>Pterygota</taxon>
        <taxon>Neoptera</taxon>
        <taxon>Endopterygota</taxon>
        <taxon>Lepidoptera</taxon>
        <taxon>Glossata</taxon>
        <taxon>Ditrysia</taxon>
        <taxon>Noctuoidea</taxon>
        <taxon>Noctuidae</taxon>
        <taxon>Heliothinae</taxon>
        <taxon>Heliothis</taxon>
    </lineage>
</organism>
<dbReference type="EMBL" id="NWSH01000832">
    <property type="protein sequence ID" value="PCG73954.1"/>
    <property type="molecule type" value="Genomic_DNA"/>
</dbReference>
<dbReference type="InterPro" id="IPR050357">
    <property type="entry name" value="Arrestin_domain-protein"/>
</dbReference>
<gene>
    <name evidence="4" type="ORF">B5V51_14079</name>
</gene>
<comment type="caution">
    <text evidence="4">The sequence shown here is derived from an EMBL/GenBank/DDBJ whole genome shotgun (WGS) entry which is preliminary data.</text>
</comment>
<dbReference type="InterPro" id="IPR011022">
    <property type="entry name" value="Arrestin_C-like"/>
</dbReference>
<dbReference type="SMART" id="SM01017">
    <property type="entry name" value="Arrestin_C"/>
    <property type="match status" value="1"/>
</dbReference>
<protein>
    <recommendedName>
        <fullName evidence="3">Arrestin C-terminal-like domain-containing protein</fullName>
    </recommendedName>
</protein>
<comment type="similarity">
    <text evidence="1">Belongs to the arrestin family.</text>
</comment>
<proteinExistence type="inferred from homology"/>
<reference evidence="4" key="1">
    <citation type="submission" date="2017-09" db="EMBL/GenBank/DDBJ databases">
        <title>Contemporary evolution of a Lepidopteran species, Heliothis virescens, in response to modern agricultural practices.</title>
        <authorList>
            <person name="Fritz M.L."/>
            <person name="Deyonke A.M."/>
            <person name="Papanicolaou A."/>
            <person name="Micinski S."/>
            <person name="Westbrook J."/>
            <person name="Gould F."/>
        </authorList>
    </citation>
    <scope>NUCLEOTIDE SEQUENCE [LARGE SCALE GENOMIC DNA]</scope>
    <source>
        <strain evidence="4">HvINT-</strain>
        <tissue evidence="4">Whole body</tissue>
    </source>
</reference>
<name>A0A2A4JQS2_HELVI</name>
<keyword evidence="2" id="KW-0716">Sensory transduction</keyword>
<evidence type="ECO:0000256" key="2">
    <source>
        <dbReference type="ARBA" id="ARBA00022606"/>
    </source>
</evidence>
<dbReference type="InterPro" id="IPR011021">
    <property type="entry name" value="Arrestin-like_N"/>
</dbReference>
<dbReference type="SUPFAM" id="SSF81296">
    <property type="entry name" value="E set domains"/>
    <property type="match status" value="2"/>
</dbReference>
<dbReference type="InterPro" id="IPR014756">
    <property type="entry name" value="Ig_E-set"/>
</dbReference>
<dbReference type="AlphaFoldDB" id="A0A2A4JQS2"/>
<evidence type="ECO:0000313" key="4">
    <source>
        <dbReference type="EMBL" id="PCG73954.1"/>
    </source>
</evidence>
<dbReference type="Gene3D" id="2.60.40.640">
    <property type="match status" value="2"/>
</dbReference>
<dbReference type="GO" id="GO:0015031">
    <property type="term" value="P:protein transport"/>
    <property type="evidence" value="ECO:0007669"/>
    <property type="project" value="TreeGrafter"/>
</dbReference>
<dbReference type="GO" id="GO:0005737">
    <property type="term" value="C:cytoplasm"/>
    <property type="evidence" value="ECO:0007669"/>
    <property type="project" value="TreeGrafter"/>
</dbReference>
<accession>A0A2A4JQS2</accession>
<dbReference type="STRING" id="7102.A0A2A4JQS2"/>
<evidence type="ECO:0000259" key="3">
    <source>
        <dbReference type="SMART" id="SM01017"/>
    </source>
</evidence>
<dbReference type="PANTHER" id="PTHR11188">
    <property type="entry name" value="ARRESTIN DOMAIN CONTAINING PROTEIN"/>
    <property type="match status" value="1"/>
</dbReference>
<sequence>MCLCINMGAACQILINRTEEGYFKAGQCVTGTLKYPIDKPTRYDSIDISFVGKGRCHWSETDSQGQTDHFSNEEVYVSIHQNVFTPVGDEMIEPGDYEYPFEFLLPDDIPSSVKSPNCNIQYKVIVKFAKNKTLSSDYEYGTEVPVYGYVKPCYLQIKEPLIFGVVKKLLSFNANNKITVKAEIDRTCVNPGESIHLMITATNDSNVAITIKSELVHCITYLSSGKVPTKKILTATVTGSEETSPTIKENSVTKLARTVQILDTLYSIQNSKIMIGEYKVKVTIQVPFPHINADVQVPVVIGWRREEPESLSYPDEMPPSYSEAINDGTSYVDEYNEKV</sequence>
<dbReference type="PANTHER" id="PTHR11188:SF17">
    <property type="entry name" value="FI21816P1"/>
    <property type="match status" value="1"/>
</dbReference>
<dbReference type="InterPro" id="IPR014752">
    <property type="entry name" value="Arrestin-like_C"/>
</dbReference>
<feature type="domain" description="Arrestin C-terminal-like" evidence="3">
    <location>
        <begin position="174"/>
        <end position="309"/>
    </location>
</feature>
<evidence type="ECO:0000256" key="1">
    <source>
        <dbReference type="ARBA" id="ARBA00005298"/>
    </source>
</evidence>
<dbReference type="Pfam" id="PF00339">
    <property type="entry name" value="Arrestin_N"/>
    <property type="match status" value="1"/>
</dbReference>
<dbReference type="Pfam" id="PF02752">
    <property type="entry name" value="Arrestin_C"/>
    <property type="match status" value="1"/>
</dbReference>